<evidence type="ECO:0000256" key="1">
    <source>
        <dbReference type="ARBA" id="ARBA00010062"/>
    </source>
</evidence>
<sequence>MREEPGYHILIFAGHSCSKEDGSIGWIYLNERDKLSIKEFKNSLRYAIDNGLQLAIFNSCDGLGLANQLAKLGLSRIIVMREPVPDLVAVKFLEYFFAEFANNQSLFKSMRIARERLEHFESEYPGAMWLPTLCIQETALSHPLSWQQLISSNLWQKVINKFKLPLGLTTGILLVILGINLVKNQFTETKVIGIQPAILQNISQGEKLLISSEKNPAKEEGIEKFYNGNFAQAIAQFRQSLQVKKNDPETLIYLNNAIAQQKSDTNIGQKIEIAVSVPISQESDISQEILRGVAQAQSEFNCGLPEISLAIKDTENQLNCSGSFNGKFLKVTIADDEYLPETAEKIAQTLVAKEEIIAVIGHSSSDMTLQAGEIYNKAELVVISPTSTSILLKNFGKFVLRVAPNDHLAAQTLWNYLERQNWADKKIAVAYIPGNIYSQSLTKEFNKLLPEKFVYKCNISSGNFSASDCVEEAQNRGAEIMFLVPATDRTLSNVIGIINNAKGLKLLGGDSIYNPRVLKDAGQQADRANLTLAIPWHRHPNSQFSQTAQKFWNAEINWRTAKSYDATKTIIKAVDEMMGNYSRKQLQRILSNPNFSLEGVTGKIRFSESGDRQFIEKDKPVLVQVKPNVKSGKYEFVILEQ</sequence>
<dbReference type="InterPro" id="IPR051010">
    <property type="entry name" value="BCAA_transport"/>
</dbReference>
<dbReference type="Pfam" id="PF13458">
    <property type="entry name" value="Peripla_BP_6"/>
    <property type="match status" value="1"/>
</dbReference>
<evidence type="ECO:0000259" key="4">
    <source>
        <dbReference type="Pfam" id="PF13458"/>
    </source>
</evidence>
<organism evidence="5 6">
    <name type="scientific">Okeania hirsuta</name>
    <dbReference type="NCBI Taxonomy" id="1458930"/>
    <lineage>
        <taxon>Bacteria</taxon>
        <taxon>Bacillati</taxon>
        <taxon>Cyanobacteriota</taxon>
        <taxon>Cyanophyceae</taxon>
        <taxon>Oscillatoriophycideae</taxon>
        <taxon>Oscillatoriales</taxon>
        <taxon>Microcoleaceae</taxon>
        <taxon>Okeania</taxon>
    </lineage>
</organism>
<dbReference type="SUPFAM" id="SSF53822">
    <property type="entry name" value="Periplasmic binding protein-like I"/>
    <property type="match status" value="1"/>
</dbReference>
<evidence type="ECO:0000256" key="2">
    <source>
        <dbReference type="ARBA" id="ARBA00022729"/>
    </source>
</evidence>
<feature type="domain" description="Leucine-binding protein" evidence="4">
    <location>
        <begin position="316"/>
        <end position="615"/>
    </location>
</feature>
<feature type="domain" description="CHAT" evidence="3">
    <location>
        <begin position="5"/>
        <end position="138"/>
    </location>
</feature>
<evidence type="ECO:0000313" key="5">
    <source>
        <dbReference type="EMBL" id="RQH32074.1"/>
    </source>
</evidence>
<dbReference type="Gene3D" id="3.40.50.2300">
    <property type="match status" value="2"/>
</dbReference>
<dbReference type="Pfam" id="PF12770">
    <property type="entry name" value="CHAT"/>
    <property type="match status" value="1"/>
</dbReference>
<dbReference type="Proteomes" id="UP000269154">
    <property type="component" value="Unassembled WGS sequence"/>
</dbReference>
<dbReference type="InterPro" id="IPR028082">
    <property type="entry name" value="Peripla_BP_I"/>
</dbReference>
<dbReference type="CDD" id="cd06268">
    <property type="entry name" value="PBP1_ABC_transporter_LIVBP-like"/>
    <property type="match status" value="1"/>
</dbReference>
<proteinExistence type="inferred from homology"/>
<reference evidence="5 6" key="1">
    <citation type="journal article" date="2018" name="ACS Chem. Biol.">
        <title>Ketoreductase domain dysfunction expands chemodiversity: malyngamide biosynthesis in the cyanobacterium Okeania hirsuta.</title>
        <authorList>
            <person name="Moss N.A."/>
            <person name="Leao T."/>
            <person name="Rankin M."/>
            <person name="McCullough T.M."/>
            <person name="Qu P."/>
            <person name="Korobeynikov A."/>
            <person name="Smith J.L."/>
            <person name="Gerwick L."/>
            <person name="Gerwick W.H."/>
        </authorList>
    </citation>
    <scope>NUCLEOTIDE SEQUENCE [LARGE SCALE GENOMIC DNA]</scope>
    <source>
        <strain evidence="5 6">PAB10Feb10-1</strain>
    </source>
</reference>
<gene>
    <name evidence="5" type="ORF">D5R40_22610</name>
</gene>
<comment type="similarity">
    <text evidence="1">Belongs to the leucine-binding protein family.</text>
</comment>
<dbReference type="InterPro" id="IPR028081">
    <property type="entry name" value="Leu-bd"/>
</dbReference>
<dbReference type="OrthoDB" id="446586at2"/>
<name>A0A3N6RIA9_9CYAN</name>
<dbReference type="InterPro" id="IPR024983">
    <property type="entry name" value="CHAT_dom"/>
</dbReference>
<comment type="caution">
    <text evidence="5">The sequence shown here is derived from an EMBL/GenBank/DDBJ whole genome shotgun (WGS) entry which is preliminary data.</text>
</comment>
<accession>A0A3N6RIA9</accession>
<dbReference type="PANTHER" id="PTHR30483">
    <property type="entry name" value="LEUCINE-SPECIFIC-BINDING PROTEIN"/>
    <property type="match status" value="1"/>
</dbReference>
<evidence type="ECO:0000313" key="6">
    <source>
        <dbReference type="Proteomes" id="UP000269154"/>
    </source>
</evidence>
<protein>
    <submittedName>
        <fullName evidence="5">CHAT domain-containing protein</fullName>
    </submittedName>
</protein>
<dbReference type="PANTHER" id="PTHR30483:SF6">
    <property type="entry name" value="PERIPLASMIC BINDING PROTEIN OF ABC TRANSPORTER FOR NATURAL AMINO ACIDS"/>
    <property type="match status" value="1"/>
</dbReference>
<evidence type="ECO:0000259" key="3">
    <source>
        <dbReference type="Pfam" id="PF12770"/>
    </source>
</evidence>
<dbReference type="EMBL" id="RCBY01000158">
    <property type="protein sequence ID" value="RQH32074.1"/>
    <property type="molecule type" value="Genomic_DNA"/>
</dbReference>
<keyword evidence="6" id="KW-1185">Reference proteome</keyword>
<keyword evidence="2" id="KW-0732">Signal</keyword>
<dbReference type="AlphaFoldDB" id="A0A3N6RIA9"/>